<dbReference type="Proteomes" id="UP000245639">
    <property type="component" value="Unassembled WGS sequence"/>
</dbReference>
<feature type="region of interest" description="Disordered" evidence="1">
    <location>
        <begin position="1"/>
        <end position="26"/>
    </location>
</feature>
<dbReference type="AlphaFoldDB" id="A0A2U1EC29"/>
<sequence length="115" mass="11595">MSADADAGPDVRAEERPDERTEARAEECRRAARALAPCTRHDGGLTLSGSSAAALAELLRVLARDGADVTDAVVRAARRLHAEAQAQSGTPTAATAGAPAPRAAADAAPGSLAAR</sequence>
<accession>A0A2U1EC29</accession>
<gene>
    <name evidence="2" type="ORF">C8D89_1247</name>
</gene>
<name>A0A2U1EC29_9PSEU</name>
<dbReference type="RefSeq" id="WP_116711056.1">
    <property type="nucleotide sequence ID" value="NZ_QEKW01000024.1"/>
</dbReference>
<proteinExistence type="predicted"/>
<keyword evidence="3" id="KW-1185">Reference proteome</keyword>
<dbReference type="EMBL" id="QEKW01000024">
    <property type="protein sequence ID" value="PVY97470.1"/>
    <property type="molecule type" value="Genomic_DNA"/>
</dbReference>
<comment type="caution">
    <text evidence="2">The sequence shown here is derived from an EMBL/GenBank/DDBJ whole genome shotgun (WGS) entry which is preliminary data.</text>
</comment>
<feature type="compositionally biased region" description="Low complexity" evidence="1">
    <location>
        <begin position="84"/>
        <end position="115"/>
    </location>
</feature>
<reference evidence="2 3" key="1">
    <citation type="submission" date="2018-04" db="EMBL/GenBank/DDBJ databases">
        <title>Genomic Encyclopedia of Type Strains, Phase IV (KMG-IV): sequencing the most valuable type-strain genomes for metagenomic binning, comparative biology and taxonomic classification.</title>
        <authorList>
            <person name="Goeker M."/>
        </authorList>
    </citation>
    <scope>NUCLEOTIDE SEQUENCE [LARGE SCALE GENOMIC DNA]</scope>
    <source>
        <strain evidence="2 3">DSM 45771</strain>
    </source>
</reference>
<feature type="compositionally biased region" description="Basic and acidic residues" evidence="1">
    <location>
        <begin position="9"/>
        <end position="26"/>
    </location>
</feature>
<feature type="region of interest" description="Disordered" evidence="1">
    <location>
        <begin position="82"/>
        <end position="115"/>
    </location>
</feature>
<evidence type="ECO:0000256" key="1">
    <source>
        <dbReference type="SAM" id="MobiDB-lite"/>
    </source>
</evidence>
<evidence type="ECO:0000313" key="2">
    <source>
        <dbReference type="EMBL" id="PVY97470.1"/>
    </source>
</evidence>
<organism evidence="2 3">
    <name type="scientific">Actinomycetospora cinnamomea</name>
    <dbReference type="NCBI Taxonomy" id="663609"/>
    <lineage>
        <taxon>Bacteria</taxon>
        <taxon>Bacillati</taxon>
        <taxon>Actinomycetota</taxon>
        <taxon>Actinomycetes</taxon>
        <taxon>Pseudonocardiales</taxon>
        <taxon>Pseudonocardiaceae</taxon>
        <taxon>Actinomycetospora</taxon>
    </lineage>
</organism>
<protein>
    <submittedName>
        <fullName evidence="2">Uncharacterized protein</fullName>
    </submittedName>
</protein>
<evidence type="ECO:0000313" key="3">
    <source>
        <dbReference type="Proteomes" id="UP000245639"/>
    </source>
</evidence>